<protein>
    <submittedName>
        <fullName evidence="2">Uncharacterized protein</fullName>
    </submittedName>
</protein>
<comment type="caution">
    <text evidence="2">The sequence shown here is derived from an EMBL/GenBank/DDBJ whole genome shotgun (WGS) entry which is preliminary data.</text>
</comment>
<dbReference type="EMBL" id="JADCNM010000041">
    <property type="protein sequence ID" value="KAG0451934.1"/>
    <property type="molecule type" value="Genomic_DNA"/>
</dbReference>
<dbReference type="Proteomes" id="UP000639772">
    <property type="component" value="Unassembled WGS sequence"/>
</dbReference>
<evidence type="ECO:0000313" key="3">
    <source>
        <dbReference type="Proteomes" id="UP000639772"/>
    </source>
</evidence>
<sequence length="101" mass="11173">MRPPPSSSSMSPTPHEAQPRRNSPTSFWCSNHPSFWFGPPHNPATMAVSPYSFLSAPPAPFPLPLLEHLPVESFTQSSLVLVDEARLTIPLPRALDKLLFL</sequence>
<evidence type="ECO:0000256" key="1">
    <source>
        <dbReference type="SAM" id="MobiDB-lite"/>
    </source>
</evidence>
<accession>A0A835PHG5</accession>
<gene>
    <name evidence="2" type="ORF">HPP92_025945</name>
</gene>
<name>A0A835PHG5_VANPL</name>
<dbReference type="AlphaFoldDB" id="A0A835PHG5"/>
<organism evidence="2 3">
    <name type="scientific">Vanilla planifolia</name>
    <name type="common">Vanilla</name>
    <dbReference type="NCBI Taxonomy" id="51239"/>
    <lineage>
        <taxon>Eukaryota</taxon>
        <taxon>Viridiplantae</taxon>
        <taxon>Streptophyta</taxon>
        <taxon>Embryophyta</taxon>
        <taxon>Tracheophyta</taxon>
        <taxon>Spermatophyta</taxon>
        <taxon>Magnoliopsida</taxon>
        <taxon>Liliopsida</taxon>
        <taxon>Asparagales</taxon>
        <taxon>Orchidaceae</taxon>
        <taxon>Vanilloideae</taxon>
        <taxon>Vanilleae</taxon>
        <taxon>Vanilla</taxon>
    </lineage>
</organism>
<reference evidence="2 3" key="1">
    <citation type="journal article" date="2020" name="Nat. Food">
        <title>A phased Vanilla planifolia genome enables genetic improvement of flavour and production.</title>
        <authorList>
            <person name="Hasing T."/>
            <person name="Tang H."/>
            <person name="Brym M."/>
            <person name="Khazi F."/>
            <person name="Huang T."/>
            <person name="Chambers A.H."/>
        </authorList>
    </citation>
    <scope>NUCLEOTIDE SEQUENCE [LARGE SCALE GENOMIC DNA]</scope>
    <source>
        <tissue evidence="2">Leaf</tissue>
    </source>
</reference>
<proteinExistence type="predicted"/>
<feature type="region of interest" description="Disordered" evidence="1">
    <location>
        <begin position="1"/>
        <end position="26"/>
    </location>
</feature>
<evidence type="ECO:0000313" key="2">
    <source>
        <dbReference type="EMBL" id="KAG0451934.1"/>
    </source>
</evidence>